<sequence length="144" mass="15823">MRNPSWPPMLVDHLFECGFCGEYFAPRIADDAAYVDKPCQHSDRISTVITLNVPSGKNIVTDDLRPVFSVERNNLASYNSTLGQAQYIEAMAVIGCAYGPTCLDEVYVQAQADPPEPLVVNHRGQVRPRPRFHGVHQGGGGRAP</sequence>
<evidence type="ECO:0000313" key="2">
    <source>
        <dbReference type="Proteomes" id="UP000400924"/>
    </source>
</evidence>
<dbReference type="Proteomes" id="UP000400924">
    <property type="component" value="Unassembled WGS sequence"/>
</dbReference>
<evidence type="ECO:0000313" key="1">
    <source>
        <dbReference type="EMBL" id="MPY60577.1"/>
    </source>
</evidence>
<dbReference type="RefSeq" id="WP_152774048.1">
    <property type="nucleotide sequence ID" value="NZ_VJZC01000223.1"/>
</dbReference>
<protein>
    <submittedName>
        <fullName evidence="1">Uncharacterized protein</fullName>
    </submittedName>
</protein>
<accession>A0A5N8XMI0</accession>
<comment type="caution">
    <text evidence="1">The sequence shown here is derived from an EMBL/GenBank/DDBJ whole genome shotgun (WGS) entry which is preliminary data.</text>
</comment>
<dbReference type="OrthoDB" id="5145414at2"/>
<reference evidence="1 2" key="1">
    <citation type="submission" date="2019-07" db="EMBL/GenBank/DDBJ databases">
        <title>New species of Amycolatopsis and Streptomyces.</title>
        <authorList>
            <person name="Duangmal K."/>
            <person name="Teo W.F.A."/>
            <person name="Lipun K."/>
        </authorList>
    </citation>
    <scope>NUCLEOTIDE SEQUENCE [LARGE SCALE GENOMIC DNA]</scope>
    <source>
        <strain evidence="1 2">NBRC 106415</strain>
    </source>
</reference>
<proteinExistence type="predicted"/>
<dbReference type="AlphaFoldDB" id="A0A5N8XMI0"/>
<organism evidence="1 2">
    <name type="scientific">Streptomyces spongiae</name>
    <dbReference type="NCBI Taxonomy" id="565072"/>
    <lineage>
        <taxon>Bacteria</taxon>
        <taxon>Bacillati</taxon>
        <taxon>Actinomycetota</taxon>
        <taxon>Actinomycetes</taxon>
        <taxon>Kitasatosporales</taxon>
        <taxon>Streptomycetaceae</taxon>
        <taxon>Streptomyces</taxon>
    </lineage>
</organism>
<dbReference type="EMBL" id="VJZC01000223">
    <property type="protein sequence ID" value="MPY60577.1"/>
    <property type="molecule type" value="Genomic_DNA"/>
</dbReference>
<name>A0A5N8XMI0_9ACTN</name>
<keyword evidence="2" id="KW-1185">Reference proteome</keyword>
<gene>
    <name evidence="1" type="ORF">FNH08_26550</name>
</gene>